<dbReference type="EMBL" id="CADCWG010000009">
    <property type="protein sequence ID" value="CAA9534034.1"/>
    <property type="molecule type" value="Genomic_DNA"/>
</dbReference>
<dbReference type="InterPro" id="IPR001466">
    <property type="entry name" value="Beta-lactam-related"/>
</dbReference>
<dbReference type="InterPro" id="IPR050789">
    <property type="entry name" value="Diverse_Enzym_Activities"/>
</dbReference>
<evidence type="ECO:0000313" key="2">
    <source>
        <dbReference type="EMBL" id="CAA9534034.1"/>
    </source>
</evidence>
<feature type="domain" description="Beta-lactamase-related" evidence="1">
    <location>
        <begin position="4"/>
        <end position="371"/>
    </location>
</feature>
<gene>
    <name evidence="2" type="ORF">AVDCRST_MAG49-118</name>
</gene>
<dbReference type="PANTHER" id="PTHR43283:SF3">
    <property type="entry name" value="BETA-LACTAMASE FAMILY PROTEIN (AFU_ORTHOLOGUE AFUA_5G07500)"/>
    <property type="match status" value="1"/>
</dbReference>
<reference evidence="2" key="1">
    <citation type="submission" date="2020-02" db="EMBL/GenBank/DDBJ databases">
        <authorList>
            <person name="Meier V. D."/>
        </authorList>
    </citation>
    <scope>NUCLEOTIDE SEQUENCE</scope>
    <source>
        <strain evidence="2">AVDCRST_MAG49</strain>
    </source>
</reference>
<evidence type="ECO:0000259" key="1">
    <source>
        <dbReference type="Pfam" id="PF00144"/>
    </source>
</evidence>
<organism evidence="2">
    <name type="scientific">uncultured Thermomicrobiales bacterium</name>
    <dbReference type="NCBI Taxonomy" id="1645740"/>
    <lineage>
        <taxon>Bacteria</taxon>
        <taxon>Pseudomonadati</taxon>
        <taxon>Thermomicrobiota</taxon>
        <taxon>Thermomicrobia</taxon>
        <taxon>Thermomicrobiales</taxon>
        <taxon>environmental samples</taxon>
    </lineage>
</organism>
<sequence length="391" mass="40954">MLAGAVAAGDVPGVAALVAGRGGVSYAGAFGLREAGRGDDMTADTVVWIASMTKPLTAVAALRLVERGRLALDEPLVGLLPELAAVRVLAGFAADGSPRLRPPRRPVTLRRLLSHTAGFGSALFNADVARFQTHAGLPPLGECREVTLLGTPLLFDPGERWEYGTGNDWAGRAVERASGQTLEDYLGEHVCGPLGMADTGFLLRPDQRARLARVHRRQPDGSLAPDAYEVTQRPEFFLGGGGLYSTAADYLRFARTLLGGGHLDGARVLRPETAAMLGAPQTGALPVGRLAGTLPTSTGDIDLLPGTPTAWGFGGLIAGDDTPDGRAAGSWGWAGLANTHFWVDPARGLAAVFVAQVLPFGDRRVLTTLRAFQRAVYGLPPTGARADEPET</sequence>
<proteinExistence type="predicted"/>
<dbReference type="AlphaFoldDB" id="A0A6J4TW65"/>
<dbReference type="PANTHER" id="PTHR43283">
    <property type="entry name" value="BETA-LACTAMASE-RELATED"/>
    <property type="match status" value="1"/>
</dbReference>
<name>A0A6J4TW65_9BACT</name>
<accession>A0A6J4TW65</accession>
<dbReference type="Pfam" id="PF00144">
    <property type="entry name" value="Beta-lactamase"/>
    <property type="match status" value="1"/>
</dbReference>
<dbReference type="Gene3D" id="3.40.710.10">
    <property type="entry name" value="DD-peptidase/beta-lactamase superfamily"/>
    <property type="match status" value="1"/>
</dbReference>
<dbReference type="SUPFAM" id="SSF56601">
    <property type="entry name" value="beta-lactamase/transpeptidase-like"/>
    <property type="match status" value="1"/>
</dbReference>
<protein>
    <submittedName>
        <fullName evidence="2">Beta-lactamase class C-like and penicillin binding proteins (PBPs) superfamily</fullName>
    </submittedName>
</protein>
<dbReference type="InterPro" id="IPR012338">
    <property type="entry name" value="Beta-lactam/transpept-like"/>
</dbReference>